<dbReference type="KEGG" id="tpx:Turpa_0299"/>
<gene>
    <name evidence="2" type="ordered locus">Turpa_0299</name>
</gene>
<dbReference type="HOGENOM" id="CLU_019353_0_0_12"/>
<name>I4B102_TURPD</name>
<evidence type="ECO:0000313" key="3">
    <source>
        <dbReference type="Proteomes" id="UP000006048"/>
    </source>
</evidence>
<dbReference type="Proteomes" id="UP000006048">
    <property type="component" value="Chromosome"/>
</dbReference>
<proteinExistence type="predicted"/>
<feature type="transmembrane region" description="Helical" evidence="1">
    <location>
        <begin position="218"/>
        <end position="236"/>
    </location>
</feature>
<dbReference type="AlphaFoldDB" id="I4B102"/>
<keyword evidence="1" id="KW-0472">Membrane</keyword>
<feature type="transmembrane region" description="Helical" evidence="1">
    <location>
        <begin position="266"/>
        <end position="287"/>
    </location>
</feature>
<keyword evidence="1" id="KW-0812">Transmembrane</keyword>
<accession>I4B102</accession>
<dbReference type="STRING" id="869212.Turpa_0299"/>
<organism evidence="2 3">
    <name type="scientific">Turneriella parva (strain ATCC BAA-1111 / DSM 21527 / NCTC 11395 / H)</name>
    <name type="common">Leptospira parva</name>
    <dbReference type="NCBI Taxonomy" id="869212"/>
    <lineage>
        <taxon>Bacteria</taxon>
        <taxon>Pseudomonadati</taxon>
        <taxon>Spirochaetota</taxon>
        <taxon>Spirochaetia</taxon>
        <taxon>Leptospirales</taxon>
        <taxon>Leptospiraceae</taxon>
        <taxon>Turneriella</taxon>
    </lineage>
</organism>
<keyword evidence="3" id="KW-1185">Reference proteome</keyword>
<dbReference type="EMBL" id="CP002959">
    <property type="protein sequence ID" value="AFM10959.1"/>
    <property type="molecule type" value="Genomic_DNA"/>
</dbReference>
<keyword evidence="1" id="KW-1133">Transmembrane helix</keyword>
<feature type="transmembrane region" description="Helical" evidence="1">
    <location>
        <begin position="186"/>
        <end position="206"/>
    </location>
</feature>
<sequence length="652" mass="73639">MGGNKKTIFYVSPRIEKFNLTRMIDRMRILASVNWLQHACVALVTALIVLPPGPSESISAGLDNSWVLTMNYAVQHDWIFGRDIIFTFGPLAFLSTRFAHGIPQPWFWMGDLLLLLTSAVGSLQLLRSFGWRMVAAWLLALYILRCSVYQFETALFLSFLLLVLLGIRKPSLIISLSIVLTGTTLLFIKVNYGIISLAILFGYLLVKPKPEGTWSSKNIAVYACALILPIVFARFLNTDLLAYLRSSIDIIAGYNEAMNKFQPEPIVLKTFIFAAGLLLIVGLIVAANIRKFIGSAARLFSLGIIAVALFILFKQSFTRADLHVLAFPASVTTLLFLLYLFSIETFDKKSKVLIVLSAITSLALLWPYANPLAPFHAIASRLAKPNLAPITNTLPKRMRDNIGNETVDVITWESSLVYLERLNYDPRPIFQSYSAYTEYLGTKNLEKYLHNGAPRYIIFKLDIIDSRFPMGDEPQLYLYLLSHYELADSTEDYLLLRKRNIPLQSQLTEIRSGSIHPGETISLPQDKSLYLITANVDLSLVGRVMKTLFQAPMLFITSEDLRGSKKTFRIIRDLWRKPVLVSPAIHSTTDFADLMRYRNAADRTVSSLSIHHQVSKTEKGQKLKAAGAWIDRLNGFGFNTEVRYRLFRLNIN</sequence>
<feature type="transmembrane region" description="Helical" evidence="1">
    <location>
        <begin position="299"/>
        <end position="317"/>
    </location>
</feature>
<feature type="transmembrane region" description="Helical" evidence="1">
    <location>
        <begin position="323"/>
        <end position="340"/>
    </location>
</feature>
<feature type="transmembrane region" description="Helical" evidence="1">
    <location>
        <begin position="106"/>
        <end position="123"/>
    </location>
</feature>
<evidence type="ECO:0000313" key="2">
    <source>
        <dbReference type="EMBL" id="AFM10959.1"/>
    </source>
</evidence>
<dbReference type="RefSeq" id="WP_014801479.1">
    <property type="nucleotide sequence ID" value="NC_018020.1"/>
</dbReference>
<dbReference type="PATRIC" id="fig|869212.3.peg.261"/>
<protein>
    <submittedName>
        <fullName evidence="2">Uncharacterized protein</fullName>
    </submittedName>
</protein>
<dbReference type="OrthoDB" id="176190at2"/>
<evidence type="ECO:0000256" key="1">
    <source>
        <dbReference type="SAM" id="Phobius"/>
    </source>
</evidence>
<reference evidence="2 3" key="1">
    <citation type="submission" date="2012-06" db="EMBL/GenBank/DDBJ databases">
        <title>The complete chromosome of genome of Turneriella parva DSM 21527.</title>
        <authorList>
            <consortium name="US DOE Joint Genome Institute (JGI-PGF)"/>
            <person name="Lucas S."/>
            <person name="Han J."/>
            <person name="Lapidus A."/>
            <person name="Bruce D."/>
            <person name="Goodwin L."/>
            <person name="Pitluck S."/>
            <person name="Peters L."/>
            <person name="Kyrpides N."/>
            <person name="Mavromatis K."/>
            <person name="Ivanova N."/>
            <person name="Mikhailova N."/>
            <person name="Chertkov O."/>
            <person name="Detter J.C."/>
            <person name="Tapia R."/>
            <person name="Han C."/>
            <person name="Land M."/>
            <person name="Hauser L."/>
            <person name="Markowitz V."/>
            <person name="Cheng J.-F."/>
            <person name="Hugenholtz P."/>
            <person name="Woyke T."/>
            <person name="Wu D."/>
            <person name="Gronow S."/>
            <person name="Wellnitz S."/>
            <person name="Brambilla E."/>
            <person name="Klenk H.-P."/>
            <person name="Eisen J.A."/>
        </authorList>
    </citation>
    <scope>NUCLEOTIDE SEQUENCE [LARGE SCALE GENOMIC DNA]</scope>
    <source>
        <strain evidence="3">ATCC BAA-1111 / DSM 21527 / NCTC 11395 / H</strain>
    </source>
</reference>
<feature type="transmembrane region" description="Helical" evidence="1">
    <location>
        <begin position="352"/>
        <end position="369"/>
    </location>
</feature>